<keyword evidence="2" id="KW-1185">Reference proteome</keyword>
<gene>
    <name evidence="1" type="ORF">GDO86_011407</name>
</gene>
<protein>
    <submittedName>
        <fullName evidence="1">Uncharacterized protein</fullName>
    </submittedName>
</protein>
<organism evidence="1 2">
    <name type="scientific">Hymenochirus boettgeri</name>
    <name type="common">Congo dwarf clawed frog</name>
    <dbReference type="NCBI Taxonomy" id="247094"/>
    <lineage>
        <taxon>Eukaryota</taxon>
        <taxon>Metazoa</taxon>
        <taxon>Chordata</taxon>
        <taxon>Craniata</taxon>
        <taxon>Vertebrata</taxon>
        <taxon>Euteleostomi</taxon>
        <taxon>Amphibia</taxon>
        <taxon>Batrachia</taxon>
        <taxon>Anura</taxon>
        <taxon>Pipoidea</taxon>
        <taxon>Pipidae</taxon>
        <taxon>Pipinae</taxon>
        <taxon>Hymenochirus</taxon>
    </lineage>
</organism>
<proteinExistence type="predicted"/>
<dbReference type="AlphaFoldDB" id="A0A8T2JG99"/>
<evidence type="ECO:0000313" key="1">
    <source>
        <dbReference type="EMBL" id="KAG8442603.1"/>
    </source>
</evidence>
<dbReference type="EMBL" id="JAACNH010000005">
    <property type="protein sequence ID" value="KAG8442603.1"/>
    <property type="molecule type" value="Genomic_DNA"/>
</dbReference>
<comment type="caution">
    <text evidence="1">The sequence shown here is derived from an EMBL/GenBank/DDBJ whole genome shotgun (WGS) entry which is preliminary data.</text>
</comment>
<dbReference type="OrthoDB" id="5877502at2759"/>
<dbReference type="Proteomes" id="UP000812440">
    <property type="component" value="Chromosome 6"/>
</dbReference>
<evidence type="ECO:0000313" key="2">
    <source>
        <dbReference type="Proteomes" id="UP000812440"/>
    </source>
</evidence>
<accession>A0A8T2JG99</accession>
<sequence>MDDAGGDFCGNSVGTGLFTGKIKPFTQDSQKRKIEDSSQPCYKNERPIYSQDKMNRQTRRSMQFLKDYMKKANREPLIGLEYVMEYRVQTRLKKIETKYICEICKLNTDLIPMIEHLCGFKHRKHYIAKEYPFVLKTPSNKNEDRAQFMRRMALEIEQEIGTKMYKIDPATKIESLLDLQIPPPKKQRKKKSRWENTQNRVVKAQAYLETFNIDSQAEATIVTNLSVKLTAALKAYTERTREENLFTSRVAKAKSVANSLIKNANMKNKFLIENLMSLNIAKQGGLPINSSAVNMQAQRIPHSSLFLQQSEGLQREEIAQAKQRSTVQNCLNIDDAEFFRKLMLLLNALPSNTQGSENEKLLSELMTLKSRLLDKTPNNENAQLNQEHFMQKASLTQVNSSADLLQLGQNLMSSQPQTSVNQELMMLMTSQNCSSADSILVDQKLMMHRTSMANKSVDIEDFQLNQYRRLMLMDQNPVDVYPADQDTNLSVQLNNRFRNINTGNGIFNSPLNFVDNQEPSSDQHNPVCGNPNDMIYTREISQNQYLDRHSESGRYADSRFEDSYNPSCIDSSLIVSGGNSSHNSNAFRDELASKPYTRLPLSPNALDMPNEVKKDILHLHTDESRVLSQMPFSNSFHESMQEPDLNHMNRNKFPNSASFAELRDIILSAKERQNSLQHEEHRYFSSQKSSGDWDQELRALQHISEDTLKRTQGNDLFTASTIFREYSGSR</sequence>
<name>A0A8T2JG99_9PIPI</name>
<reference evidence="1" key="1">
    <citation type="thesis" date="2020" institute="ProQuest LLC" country="789 East Eisenhower Parkway, Ann Arbor, MI, USA">
        <title>Comparative Genomics and Chromosome Evolution.</title>
        <authorList>
            <person name="Mudd A.B."/>
        </authorList>
    </citation>
    <scope>NUCLEOTIDE SEQUENCE</scope>
    <source>
        <strain evidence="1">Female2</strain>
        <tissue evidence="1">Blood</tissue>
    </source>
</reference>
<dbReference type="EMBL" id="JAACNH010000005">
    <property type="protein sequence ID" value="KAG8442604.1"/>
    <property type="molecule type" value="Genomic_DNA"/>
</dbReference>